<dbReference type="Proteomes" id="UP001550628">
    <property type="component" value="Unassembled WGS sequence"/>
</dbReference>
<sequence>MKPLLAILGTVLVGCAWLGVPPTRAYADPPAGPAEPEVNAPSPLQQWIDGTIPAPAQFAGDEPGLSLWRGVLPSATGDPIFDAWPADLTNFSPGQIIERRDVTATTAARMATPISRATLLKFRSTSASGGPSFGTATLIVPAAAWTGPGPRPVEVNAMPINSLGSHCTPGFQLSHDLLDRPNTDLPVFLPSVWLALSKGHAVLMPDHEGPLMAYAEPNTAGHVMLDAIRAVRTYAPEEFADSRYVAIGYSGGAIASYAAAMLLDEYAPELRDVLIGAAAGGLVTDNSSVAHQFNGNISSGILLTVALAVAREHPEILQYMNNLGQWVATSPLRDICGDASGPLGVVGIPIDVAATTANALDSPFAAKMFERLDLTGRTSAVPLFIYHGLHDPWIPLDDAENMYRQQCGRGVSAVFRVVGGEHLLGYVSGYPELSGWIDARLRGEPAASEC</sequence>
<accession>A0ABV2WK73</accession>
<dbReference type="PANTHER" id="PTHR34853:SF1">
    <property type="entry name" value="LIPASE 5"/>
    <property type="match status" value="1"/>
</dbReference>
<proteinExistence type="predicted"/>
<dbReference type="RefSeq" id="WP_245713382.1">
    <property type="nucleotide sequence ID" value="NZ_JBEYBD010000003.1"/>
</dbReference>
<dbReference type="EMBL" id="JBEYBF010000002">
    <property type="protein sequence ID" value="MEU1951275.1"/>
    <property type="molecule type" value="Genomic_DNA"/>
</dbReference>
<dbReference type="Gene3D" id="1.10.260.130">
    <property type="match status" value="1"/>
</dbReference>
<dbReference type="InterPro" id="IPR005152">
    <property type="entry name" value="Lipase_secreted"/>
</dbReference>
<dbReference type="GeneID" id="96246940"/>
<organism evidence="1 2">
    <name type="scientific">Nocardia rhamnosiphila</name>
    <dbReference type="NCBI Taxonomy" id="426716"/>
    <lineage>
        <taxon>Bacteria</taxon>
        <taxon>Bacillati</taxon>
        <taxon>Actinomycetota</taxon>
        <taxon>Actinomycetes</taxon>
        <taxon>Mycobacteriales</taxon>
        <taxon>Nocardiaceae</taxon>
        <taxon>Nocardia</taxon>
    </lineage>
</organism>
<dbReference type="InterPro" id="IPR029058">
    <property type="entry name" value="AB_hydrolase_fold"/>
</dbReference>
<dbReference type="PANTHER" id="PTHR34853">
    <property type="match status" value="1"/>
</dbReference>
<comment type="caution">
    <text evidence="1">The sequence shown here is derived from an EMBL/GenBank/DDBJ whole genome shotgun (WGS) entry which is preliminary data.</text>
</comment>
<name>A0ABV2WK73_9NOCA</name>
<protein>
    <submittedName>
        <fullName evidence="1">Lipase family protein</fullName>
    </submittedName>
</protein>
<dbReference type="SUPFAM" id="SSF53474">
    <property type="entry name" value="alpha/beta-Hydrolases"/>
    <property type="match status" value="1"/>
</dbReference>
<gene>
    <name evidence="1" type="ORF">ABZ510_05380</name>
</gene>
<evidence type="ECO:0000313" key="2">
    <source>
        <dbReference type="Proteomes" id="UP001550628"/>
    </source>
</evidence>
<dbReference type="Gene3D" id="3.40.50.1820">
    <property type="entry name" value="alpha/beta hydrolase"/>
    <property type="match status" value="1"/>
</dbReference>
<evidence type="ECO:0000313" key="1">
    <source>
        <dbReference type="EMBL" id="MEU1951275.1"/>
    </source>
</evidence>
<keyword evidence="2" id="KW-1185">Reference proteome</keyword>
<dbReference type="Pfam" id="PF03583">
    <property type="entry name" value="LIP"/>
    <property type="match status" value="1"/>
</dbReference>
<dbReference type="PROSITE" id="PS51257">
    <property type="entry name" value="PROKAR_LIPOPROTEIN"/>
    <property type="match status" value="1"/>
</dbReference>
<reference evidence="1 2" key="1">
    <citation type="submission" date="2024-06" db="EMBL/GenBank/DDBJ databases">
        <title>The Natural Products Discovery Center: Release of the First 8490 Sequenced Strains for Exploring Actinobacteria Biosynthetic Diversity.</title>
        <authorList>
            <person name="Kalkreuter E."/>
            <person name="Kautsar S.A."/>
            <person name="Yang D."/>
            <person name="Bader C.D."/>
            <person name="Teijaro C.N."/>
            <person name="Fluegel L."/>
            <person name="Davis C.M."/>
            <person name="Simpson J.R."/>
            <person name="Lauterbach L."/>
            <person name="Steele A.D."/>
            <person name="Gui C."/>
            <person name="Meng S."/>
            <person name="Li G."/>
            <person name="Viehrig K."/>
            <person name="Ye F."/>
            <person name="Su P."/>
            <person name="Kiefer A.F."/>
            <person name="Nichols A."/>
            <person name="Cepeda A.J."/>
            <person name="Yan W."/>
            <person name="Fan B."/>
            <person name="Jiang Y."/>
            <person name="Adhikari A."/>
            <person name="Zheng C.-J."/>
            <person name="Schuster L."/>
            <person name="Cowan T.M."/>
            <person name="Smanski M.J."/>
            <person name="Chevrette M.G."/>
            <person name="De Carvalho L.P.S."/>
            <person name="Shen B."/>
        </authorList>
    </citation>
    <scope>NUCLEOTIDE SEQUENCE [LARGE SCALE GENOMIC DNA]</scope>
    <source>
        <strain evidence="1 2">NPDC019708</strain>
    </source>
</reference>